<feature type="compositionally biased region" description="Polar residues" evidence="1">
    <location>
        <begin position="551"/>
        <end position="566"/>
    </location>
</feature>
<dbReference type="HOGENOM" id="CLU_020690_0_0_1"/>
<keyword evidence="2" id="KW-0812">Transmembrane</keyword>
<feature type="transmembrane region" description="Helical" evidence="2">
    <location>
        <begin position="303"/>
        <end position="322"/>
    </location>
</feature>
<name>A0A086TD89_HAPC1</name>
<evidence type="ECO:0000313" key="3">
    <source>
        <dbReference type="EMBL" id="KFH47321.1"/>
    </source>
</evidence>
<reference evidence="4" key="1">
    <citation type="journal article" date="2014" name="Genome Announc.">
        <title>Genome sequence and annotation of Acremonium chrysogenum, producer of the beta-lactam antibiotic cephalosporin C.</title>
        <authorList>
            <person name="Terfehr D."/>
            <person name="Dahlmann T.A."/>
            <person name="Specht T."/>
            <person name="Zadra I."/>
            <person name="Kuernsteiner H."/>
            <person name="Kueck U."/>
        </authorList>
    </citation>
    <scope>NUCLEOTIDE SEQUENCE [LARGE SCALE GENOMIC DNA]</scope>
    <source>
        <strain evidence="4">ATCC 11550 / CBS 779.69 / DSM 880 / IAM 14645 / JCM 23072 / IMI 49137</strain>
    </source>
</reference>
<feature type="region of interest" description="Disordered" evidence="1">
    <location>
        <begin position="356"/>
        <end position="389"/>
    </location>
</feature>
<sequence length="648" mass="70169">MRGLEWASALETRAANLMSGGVEPGLVSRAAEETSAPGGATSDFINQLQFSAAKSIRTSIITLASFNVLAATVTLACILWDSYSGAKRKDPSVTLRDIRPSFVTSPLVYPLVLSLGIMVQGIIFASAQARGLGALLVEGCVQVSQMMMPATFLVPFIQLIFGIETTLRAFAQQPFPARRKWVAPLGVAIAIAGLVALYAVTLKLRPPERCFASLFWFTQAWRPVCFGLLVAITFTLLLCLFVVFFRLRHGKVTSTVERTSASHMVYYIAVAVISNALLTPFFFSITFSNQDDSAETPMELSTVSSIVANISGLLTGGLYLFLRSRNNPPGSSCKRETFYFDAKPCILAEEKHTSYYTEEDSPTQRQRYSRTSVYSQSNASEHPFSRDFDQGEFRRSMDGAVPQRGDSVGTNTLPVWMQGQNNTTPAGASSIRGSIASRISSFSFFKPRSPRPETPSAGLLPATTYTPMAARLSASSPETILMPPPLFHAQEGSGHNRKSSIGSARTVKIGLRISNMNDVQPMRPSQLQSPRQTRTTGSVVSTGAAGPSALSWVTNQSNHSEQSNRGTVELNKQLPKSPPVSPAHTDGGKGDLVQLNPTVYSPQKAPPRAKLASPRGVGFQTAPVDRTPRRDRQRSATVNAATEKGGWI</sequence>
<feature type="transmembrane region" description="Helical" evidence="2">
    <location>
        <begin position="147"/>
        <end position="170"/>
    </location>
</feature>
<feature type="transmembrane region" description="Helical" evidence="2">
    <location>
        <begin position="265"/>
        <end position="283"/>
    </location>
</feature>
<evidence type="ECO:0000313" key="4">
    <source>
        <dbReference type="Proteomes" id="UP000029964"/>
    </source>
</evidence>
<keyword evidence="2" id="KW-1133">Transmembrane helix</keyword>
<keyword evidence="4" id="KW-1185">Reference proteome</keyword>
<feature type="transmembrane region" description="Helical" evidence="2">
    <location>
        <begin position="182"/>
        <end position="200"/>
    </location>
</feature>
<feature type="compositionally biased region" description="Polar residues" evidence="1">
    <location>
        <begin position="514"/>
        <end position="541"/>
    </location>
</feature>
<organism evidence="3 4">
    <name type="scientific">Hapsidospora chrysogenum (strain ATCC 11550 / CBS 779.69 / DSM 880 / IAM 14645 / JCM 23072 / IMI 49137)</name>
    <name type="common">Acremonium chrysogenum</name>
    <dbReference type="NCBI Taxonomy" id="857340"/>
    <lineage>
        <taxon>Eukaryota</taxon>
        <taxon>Fungi</taxon>
        <taxon>Dikarya</taxon>
        <taxon>Ascomycota</taxon>
        <taxon>Pezizomycotina</taxon>
        <taxon>Sordariomycetes</taxon>
        <taxon>Hypocreomycetidae</taxon>
        <taxon>Hypocreales</taxon>
        <taxon>Bionectriaceae</taxon>
        <taxon>Hapsidospora</taxon>
    </lineage>
</organism>
<evidence type="ECO:0000256" key="2">
    <source>
        <dbReference type="SAM" id="Phobius"/>
    </source>
</evidence>
<feature type="region of interest" description="Disordered" evidence="1">
    <location>
        <begin position="479"/>
        <end position="648"/>
    </location>
</feature>
<dbReference type="OrthoDB" id="5368516at2759"/>
<feature type="transmembrane region" description="Helical" evidence="2">
    <location>
        <begin position="101"/>
        <end position="127"/>
    </location>
</feature>
<protein>
    <submittedName>
        <fullName evidence="3">Uncharacterized protein</fullName>
    </submittedName>
</protein>
<gene>
    <name evidence="3" type="ORF">ACRE_017390</name>
</gene>
<dbReference type="AlphaFoldDB" id="A0A086TD89"/>
<dbReference type="STRING" id="857340.A0A086TD89"/>
<feature type="transmembrane region" description="Helical" evidence="2">
    <location>
        <begin position="60"/>
        <end position="80"/>
    </location>
</feature>
<dbReference type="Proteomes" id="UP000029964">
    <property type="component" value="Unassembled WGS sequence"/>
</dbReference>
<feature type="compositionally biased region" description="Polar residues" evidence="1">
    <location>
        <begin position="363"/>
        <end position="380"/>
    </location>
</feature>
<evidence type="ECO:0000256" key="1">
    <source>
        <dbReference type="SAM" id="MobiDB-lite"/>
    </source>
</evidence>
<proteinExistence type="predicted"/>
<dbReference type="EMBL" id="JPKY01000010">
    <property type="protein sequence ID" value="KFH47321.1"/>
    <property type="molecule type" value="Genomic_DNA"/>
</dbReference>
<keyword evidence="2" id="KW-0472">Membrane</keyword>
<feature type="transmembrane region" description="Helical" evidence="2">
    <location>
        <begin position="220"/>
        <end position="245"/>
    </location>
</feature>
<accession>A0A086TD89</accession>
<comment type="caution">
    <text evidence="3">The sequence shown here is derived from an EMBL/GenBank/DDBJ whole genome shotgun (WGS) entry which is preliminary data.</text>
</comment>